<dbReference type="GO" id="GO:0016787">
    <property type="term" value="F:hydrolase activity"/>
    <property type="evidence" value="ECO:0007669"/>
    <property type="project" value="UniProtKB-KW"/>
</dbReference>
<sequence>MRISSTKVIIFFEFSLFLLLFSCNKNAQNIVDKYYNNGKFNGTVLVTENDSIIVDTALGFSNFETQEKLTTDTPFYIASLSKPFTATAIILLQQRGLLSFDDQASKYLTELPDYAKNVTIRHLLTHTSGVWDYEKVLSGKKGLKNRDVLHWLQQQKNLQFLSGSKFEYSNSGYILLSLLIEKVSGKSYLKFLDENIFVPLEMTNTQVYDESKPVIRNKALGYNQKKLLDDYSILTTGDGGIYSTTKDLYKFDRALRNGSLINKNNSILMYNPFKLSDSKLSNYGFGWYIDDSKDNKIVSHTGGLNGFRSIFWRDLKNNKTIIVLTNQGDAFPVNSFLNDVKKTLN</sequence>
<dbReference type="PANTHER" id="PTHR46825:SF11">
    <property type="entry name" value="PENICILLIN-BINDING PROTEIN 4"/>
    <property type="match status" value="1"/>
</dbReference>
<keyword evidence="2" id="KW-0472">Membrane</keyword>
<evidence type="ECO:0000256" key="2">
    <source>
        <dbReference type="ARBA" id="ARBA00023136"/>
    </source>
</evidence>
<dbReference type="SUPFAM" id="SSF56601">
    <property type="entry name" value="beta-lactamase/transpeptidase-like"/>
    <property type="match status" value="1"/>
</dbReference>
<comment type="caution">
    <text evidence="4">The sequence shown here is derived from an EMBL/GenBank/DDBJ whole genome shotgun (WGS) entry which is preliminary data.</text>
</comment>
<dbReference type="Pfam" id="PF00144">
    <property type="entry name" value="Beta-lactamase"/>
    <property type="match status" value="1"/>
</dbReference>
<dbReference type="Gene3D" id="3.40.710.10">
    <property type="entry name" value="DD-peptidase/beta-lactamase superfamily"/>
    <property type="match status" value="1"/>
</dbReference>
<accession>A0ABW2M1G1</accession>
<evidence type="ECO:0000256" key="1">
    <source>
        <dbReference type="ARBA" id="ARBA00004370"/>
    </source>
</evidence>
<evidence type="ECO:0000313" key="4">
    <source>
        <dbReference type="EMBL" id="MFC7347329.1"/>
    </source>
</evidence>
<dbReference type="InterPro" id="IPR001466">
    <property type="entry name" value="Beta-lactam-related"/>
</dbReference>
<dbReference type="RefSeq" id="WP_378178652.1">
    <property type="nucleotide sequence ID" value="NZ_JBHTCR010000004.1"/>
</dbReference>
<keyword evidence="5" id="KW-1185">Reference proteome</keyword>
<proteinExistence type="predicted"/>
<protein>
    <submittedName>
        <fullName evidence="4">Serine hydrolase domain-containing protein</fullName>
        <ecNumber evidence="4">3.-.-.-</ecNumber>
    </submittedName>
</protein>
<name>A0ABW2M1G1_9FLAO</name>
<dbReference type="Proteomes" id="UP001596550">
    <property type="component" value="Unassembled WGS sequence"/>
</dbReference>
<organism evidence="4 5">
    <name type="scientific">Chryseobacterium zhengzhouense</name>
    <dbReference type="NCBI Taxonomy" id="1636086"/>
    <lineage>
        <taxon>Bacteria</taxon>
        <taxon>Pseudomonadati</taxon>
        <taxon>Bacteroidota</taxon>
        <taxon>Flavobacteriia</taxon>
        <taxon>Flavobacteriales</taxon>
        <taxon>Weeksellaceae</taxon>
        <taxon>Chryseobacterium group</taxon>
        <taxon>Chryseobacterium</taxon>
    </lineage>
</organism>
<dbReference type="PANTHER" id="PTHR46825">
    <property type="entry name" value="D-ALANYL-D-ALANINE-CARBOXYPEPTIDASE/ENDOPEPTIDASE AMPH"/>
    <property type="match status" value="1"/>
</dbReference>
<dbReference type="InterPro" id="IPR050491">
    <property type="entry name" value="AmpC-like"/>
</dbReference>
<keyword evidence="4" id="KW-0378">Hydrolase</keyword>
<reference evidence="5" key="1">
    <citation type="journal article" date="2019" name="Int. J. Syst. Evol. Microbiol.">
        <title>The Global Catalogue of Microorganisms (GCM) 10K type strain sequencing project: providing services to taxonomists for standard genome sequencing and annotation.</title>
        <authorList>
            <consortium name="The Broad Institute Genomics Platform"/>
            <consortium name="The Broad Institute Genome Sequencing Center for Infectious Disease"/>
            <person name="Wu L."/>
            <person name="Ma J."/>
        </authorList>
    </citation>
    <scope>NUCLEOTIDE SEQUENCE [LARGE SCALE GENOMIC DNA]</scope>
    <source>
        <strain evidence="5">CCUG 54781</strain>
    </source>
</reference>
<dbReference type="InterPro" id="IPR012338">
    <property type="entry name" value="Beta-lactam/transpept-like"/>
</dbReference>
<evidence type="ECO:0000313" key="5">
    <source>
        <dbReference type="Proteomes" id="UP001596550"/>
    </source>
</evidence>
<gene>
    <name evidence="4" type="ORF">ACFQO9_11440</name>
</gene>
<comment type="subcellular location">
    <subcellularLocation>
        <location evidence="1">Membrane</location>
    </subcellularLocation>
</comment>
<dbReference type="EMBL" id="JBHTCR010000004">
    <property type="protein sequence ID" value="MFC7347329.1"/>
    <property type="molecule type" value="Genomic_DNA"/>
</dbReference>
<evidence type="ECO:0000259" key="3">
    <source>
        <dbReference type="Pfam" id="PF00144"/>
    </source>
</evidence>
<feature type="domain" description="Beta-lactamase-related" evidence="3">
    <location>
        <begin position="31"/>
        <end position="329"/>
    </location>
</feature>
<dbReference type="EC" id="3.-.-.-" evidence="4"/>